<dbReference type="SUPFAM" id="SSF56425">
    <property type="entry name" value="Succinate dehydrogenase/fumarate reductase flavoprotein, catalytic domain"/>
    <property type="match status" value="1"/>
</dbReference>
<evidence type="ECO:0000256" key="1">
    <source>
        <dbReference type="ARBA" id="ARBA00001974"/>
    </source>
</evidence>
<dbReference type="PANTHER" id="PTHR43400:SF7">
    <property type="entry name" value="FAD-DEPENDENT OXIDOREDUCTASE 2 FAD BINDING DOMAIN-CONTAINING PROTEIN"/>
    <property type="match status" value="1"/>
</dbReference>
<dbReference type="InterPro" id="IPR003953">
    <property type="entry name" value="FAD-dep_OxRdtase_2_FAD-bd"/>
</dbReference>
<evidence type="ECO:0000256" key="3">
    <source>
        <dbReference type="ARBA" id="ARBA00022827"/>
    </source>
</evidence>
<gene>
    <name evidence="6" type="ORF">UFOPK2282_00949</name>
</gene>
<dbReference type="Gene3D" id="3.90.700.10">
    <property type="entry name" value="Succinate dehydrogenase/fumarate reductase flavoprotein, catalytic domain"/>
    <property type="match status" value="1"/>
</dbReference>
<dbReference type="InterPro" id="IPR036188">
    <property type="entry name" value="FAD/NAD-bd_sf"/>
</dbReference>
<organism evidence="6">
    <name type="scientific">freshwater metagenome</name>
    <dbReference type="NCBI Taxonomy" id="449393"/>
    <lineage>
        <taxon>unclassified sequences</taxon>
        <taxon>metagenomes</taxon>
        <taxon>ecological metagenomes</taxon>
    </lineage>
</organism>
<comment type="cofactor">
    <cofactor evidence="1">
        <name>FAD</name>
        <dbReference type="ChEBI" id="CHEBI:57692"/>
    </cofactor>
</comment>
<proteinExistence type="predicted"/>
<evidence type="ECO:0000256" key="4">
    <source>
        <dbReference type="ARBA" id="ARBA00023002"/>
    </source>
</evidence>
<dbReference type="GO" id="GO:0016491">
    <property type="term" value="F:oxidoreductase activity"/>
    <property type="evidence" value="ECO:0007669"/>
    <property type="project" value="UniProtKB-KW"/>
</dbReference>
<dbReference type="PANTHER" id="PTHR43400">
    <property type="entry name" value="FUMARATE REDUCTASE"/>
    <property type="match status" value="1"/>
</dbReference>
<dbReference type="AlphaFoldDB" id="A0A6J6M2R8"/>
<dbReference type="Gene3D" id="3.50.50.60">
    <property type="entry name" value="FAD/NAD(P)-binding domain"/>
    <property type="match status" value="1"/>
</dbReference>
<evidence type="ECO:0000259" key="5">
    <source>
        <dbReference type="Pfam" id="PF00890"/>
    </source>
</evidence>
<keyword evidence="4" id="KW-0560">Oxidoreductase</keyword>
<accession>A0A6J6M2R8</accession>
<dbReference type="PRINTS" id="PR00411">
    <property type="entry name" value="PNDRDTASEI"/>
</dbReference>
<keyword evidence="3" id="KW-0274">FAD</keyword>
<name>A0A6J6M2R8_9ZZZZ</name>
<dbReference type="Pfam" id="PF00890">
    <property type="entry name" value="FAD_binding_2"/>
    <property type="match status" value="1"/>
</dbReference>
<keyword evidence="2" id="KW-0285">Flavoprotein</keyword>
<sequence length="467" mass="49511">MTDVDVIVLGSGFAGLRAAVAASSSGCSVLVVEAQPEIGGRSRFSWSNIMGAGTRFQREAGIDDSARAMFDQYMRLNAFRLDASVAWALCEGAGREIEWLADNGVEIRGIVPNESFEVPRIHRTRGGQQIIDVLTKLARAQGVDFALNHRVDRLLVEDGRVVGIEADGEQLRAKAIVYATAGMVGNKELVNIWMPELAKLAGDWVLPVGGDELAPYAQGDAIPLAESVGAQITGRDYYEATIRPGYVQVSNPALPGHLIMIDATGRRFVDETAGIAAMHGAFNSAVAPVYAIFDEAAKNDYNPSGIRSEEGTPKRRLHPDWVEDVVDAMVEQGEIVKATSLNEMADTLGIARENLASTIAKYNADVEAGFDSVQLKDSSVLRTVEAGPFYATEIRLSSIGFTGAGPRVNAFGEVLNTRHEVIAGLFAGGECAGGLAGPMSIGGNPTATCFAFGRIAGDSAAAYAAEN</sequence>
<dbReference type="InterPro" id="IPR050315">
    <property type="entry name" value="FAD-oxidoreductase_2"/>
</dbReference>
<feature type="domain" description="FAD-dependent oxidoreductase 2 FAD-binding" evidence="5">
    <location>
        <begin position="5"/>
        <end position="444"/>
    </location>
</feature>
<reference evidence="6" key="1">
    <citation type="submission" date="2020-05" db="EMBL/GenBank/DDBJ databases">
        <authorList>
            <person name="Chiriac C."/>
            <person name="Salcher M."/>
            <person name="Ghai R."/>
            <person name="Kavagutti S V."/>
        </authorList>
    </citation>
    <scope>NUCLEOTIDE SEQUENCE</scope>
</reference>
<dbReference type="InterPro" id="IPR027477">
    <property type="entry name" value="Succ_DH/fumarate_Rdtase_cat_sf"/>
</dbReference>
<evidence type="ECO:0000313" key="6">
    <source>
        <dbReference type="EMBL" id="CAB4668537.1"/>
    </source>
</evidence>
<evidence type="ECO:0000256" key="2">
    <source>
        <dbReference type="ARBA" id="ARBA00022630"/>
    </source>
</evidence>
<protein>
    <submittedName>
        <fullName evidence="6">Unannotated protein</fullName>
    </submittedName>
</protein>
<dbReference type="EMBL" id="CAEZWR010000107">
    <property type="protein sequence ID" value="CAB4668537.1"/>
    <property type="molecule type" value="Genomic_DNA"/>
</dbReference>
<dbReference type="SUPFAM" id="SSF51905">
    <property type="entry name" value="FAD/NAD(P)-binding domain"/>
    <property type="match status" value="1"/>
</dbReference>